<keyword evidence="3" id="KW-1185">Reference proteome</keyword>
<gene>
    <name evidence="2" type="primary">tusC</name>
    <name evidence="2" type="ORF">QS748_00750</name>
</gene>
<dbReference type="InterPro" id="IPR017462">
    <property type="entry name" value="Sulphur_relay_TusC/DsrF"/>
</dbReference>
<dbReference type="EMBL" id="JASXSV010000001">
    <property type="protein sequence ID" value="MDP0587800.1"/>
    <property type="molecule type" value="Genomic_DNA"/>
</dbReference>
<comment type="caution">
    <text evidence="2">The sequence shown here is derived from an EMBL/GenBank/DDBJ whole genome shotgun (WGS) entry which is preliminary data.</text>
</comment>
<evidence type="ECO:0000256" key="1">
    <source>
        <dbReference type="ARBA" id="ARBA00005996"/>
    </source>
</evidence>
<accession>A0AA90NJN6</accession>
<comment type="similarity">
    <text evidence="1">Belongs to the DsrF/TusC family.</text>
</comment>
<organism evidence="2 3">
    <name type="scientific">Candidatus Endonucleibacter bathymodioli</name>
    <dbReference type="NCBI Taxonomy" id="539814"/>
    <lineage>
        <taxon>Bacteria</taxon>
        <taxon>Pseudomonadati</taxon>
        <taxon>Pseudomonadota</taxon>
        <taxon>Gammaproteobacteria</taxon>
        <taxon>Oceanospirillales</taxon>
        <taxon>Endozoicomonadaceae</taxon>
        <taxon>Candidatus Endonucleibacter</taxon>
    </lineage>
</organism>
<protein>
    <submittedName>
        <fullName evidence="2">Sulfurtransferase complex subunit TusC</fullName>
    </submittedName>
</protein>
<evidence type="ECO:0000313" key="2">
    <source>
        <dbReference type="EMBL" id="MDP0587800.1"/>
    </source>
</evidence>
<reference evidence="2 3" key="1">
    <citation type="journal article" date="2023" name="bioRxiv">
        <title>An intranuclear bacterial parasite of deep-sea mussels expresses apoptosis inhibitors acquired from its host.</title>
        <authorList>
            <person name="Gonzalez Porras M.A."/>
            <person name="Assie A."/>
            <person name="Tietjen M."/>
            <person name="Violette M."/>
            <person name="Kleiner M."/>
            <person name="Gruber-Vodicka H."/>
            <person name="Dubilier N."/>
            <person name="Leisch N."/>
        </authorList>
    </citation>
    <scope>NUCLEOTIDE SEQUENCE [LARGE SCALE GENOMIC DNA]</scope>
    <source>
        <strain evidence="2">IAP13</strain>
    </source>
</reference>
<sequence>MTCSICIISTKSPYRGHSAKEALDTVMTSLSYHIPTNLLLMGDGVYQIVAAQSPEQLPRKNLTALFKSLALYGIDKVYVDEAAMTERNLNAEQLLPNHKILTTLQLRTLLNKHNKIMSF</sequence>
<dbReference type="NCBIfam" id="NF001238">
    <property type="entry name" value="PRK00211.1"/>
    <property type="match status" value="1"/>
</dbReference>
<dbReference type="AlphaFoldDB" id="A0AA90NJN6"/>
<dbReference type="SUPFAM" id="SSF75169">
    <property type="entry name" value="DsrEFH-like"/>
    <property type="match status" value="1"/>
</dbReference>
<dbReference type="PANTHER" id="PTHR38780:SF1">
    <property type="entry name" value="PROTEIN TUSC"/>
    <property type="match status" value="1"/>
</dbReference>
<dbReference type="NCBIfam" id="TIGR03010">
    <property type="entry name" value="sulf_tusC_dsrF"/>
    <property type="match status" value="1"/>
</dbReference>
<proteinExistence type="inferred from homology"/>
<dbReference type="InterPro" id="IPR003787">
    <property type="entry name" value="Sulphur_relay_DsrE/F-like"/>
</dbReference>
<dbReference type="InterPro" id="IPR027396">
    <property type="entry name" value="DsrEFH-like"/>
</dbReference>
<dbReference type="Gene3D" id="3.40.1260.10">
    <property type="entry name" value="DsrEFH-like"/>
    <property type="match status" value="1"/>
</dbReference>
<dbReference type="Pfam" id="PF02635">
    <property type="entry name" value="DsrE"/>
    <property type="match status" value="1"/>
</dbReference>
<evidence type="ECO:0000313" key="3">
    <source>
        <dbReference type="Proteomes" id="UP001178148"/>
    </source>
</evidence>
<dbReference type="PANTHER" id="PTHR38780">
    <property type="entry name" value="PROTEIN TUSC"/>
    <property type="match status" value="1"/>
</dbReference>
<name>A0AA90NJN6_9GAMM</name>
<dbReference type="Proteomes" id="UP001178148">
    <property type="component" value="Unassembled WGS sequence"/>
</dbReference>